<keyword evidence="2" id="KW-1185">Reference proteome</keyword>
<reference evidence="1" key="1">
    <citation type="submission" date="2022-08" db="EMBL/GenBank/DDBJ databases">
        <title>Genome Sequence of the sulphate-reducing bacterium, Pseudodesulfovibrio portus JCM14722.</title>
        <authorList>
            <person name="Kondo R."/>
            <person name="Kataoka T."/>
        </authorList>
    </citation>
    <scope>NUCLEOTIDE SEQUENCE</scope>
    <source>
        <strain evidence="1">JCM 14722</strain>
    </source>
</reference>
<accession>A0ABN6RVC6</accession>
<organism evidence="1 2">
    <name type="scientific">Pseudodesulfovibrio portus</name>
    <dbReference type="NCBI Taxonomy" id="231439"/>
    <lineage>
        <taxon>Bacteria</taxon>
        <taxon>Pseudomonadati</taxon>
        <taxon>Thermodesulfobacteriota</taxon>
        <taxon>Desulfovibrionia</taxon>
        <taxon>Desulfovibrionales</taxon>
        <taxon>Desulfovibrionaceae</taxon>
    </lineage>
</organism>
<dbReference type="EMBL" id="AP026708">
    <property type="protein sequence ID" value="BDQ35040.1"/>
    <property type="molecule type" value="Genomic_DNA"/>
</dbReference>
<name>A0ABN6RVC6_9BACT</name>
<dbReference type="RefSeq" id="WP_264981932.1">
    <property type="nucleotide sequence ID" value="NZ_AP026708.1"/>
</dbReference>
<evidence type="ECO:0000313" key="1">
    <source>
        <dbReference type="EMBL" id="BDQ35040.1"/>
    </source>
</evidence>
<proteinExistence type="predicted"/>
<sequence>MIQDVYEDSLYGQILPAEWKDESVSSLVLLVDGEEEFFVENDEDGEVLLDYIDRWVTIEGVVTEQDDEFRIKVRNYMLEDELDYVDDDAW</sequence>
<gene>
    <name evidence="1" type="ORF">JCM14722_25820</name>
</gene>
<evidence type="ECO:0000313" key="2">
    <source>
        <dbReference type="Proteomes" id="UP001061361"/>
    </source>
</evidence>
<protein>
    <submittedName>
        <fullName evidence="1">Uncharacterized protein</fullName>
    </submittedName>
</protein>
<dbReference type="Proteomes" id="UP001061361">
    <property type="component" value="Chromosome"/>
</dbReference>